<feature type="region of interest" description="Disordered" evidence="2">
    <location>
        <begin position="79"/>
        <end position="127"/>
    </location>
</feature>
<evidence type="ECO:0000313" key="3">
    <source>
        <dbReference type="EMBL" id="OJK00849.1"/>
    </source>
</evidence>
<gene>
    <name evidence="3" type="ORF">ASPACDRAFT_77733</name>
</gene>
<reference evidence="4" key="1">
    <citation type="journal article" date="2017" name="Genome Biol.">
        <title>Comparative genomics reveals high biological diversity and specific adaptations in the industrially and medically important fungal genus Aspergillus.</title>
        <authorList>
            <person name="de Vries R.P."/>
            <person name="Riley R."/>
            <person name="Wiebenga A."/>
            <person name="Aguilar-Osorio G."/>
            <person name="Amillis S."/>
            <person name="Uchima C.A."/>
            <person name="Anderluh G."/>
            <person name="Asadollahi M."/>
            <person name="Askin M."/>
            <person name="Barry K."/>
            <person name="Battaglia E."/>
            <person name="Bayram O."/>
            <person name="Benocci T."/>
            <person name="Braus-Stromeyer S.A."/>
            <person name="Caldana C."/>
            <person name="Canovas D."/>
            <person name="Cerqueira G.C."/>
            <person name="Chen F."/>
            <person name="Chen W."/>
            <person name="Choi C."/>
            <person name="Clum A."/>
            <person name="Dos Santos R.A."/>
            <person name="Damasio A.R."/>
            <person name="Diallinas G."/>
            <person name="Emri T."/>
            <person name="Fekete E."/>
            <person name="Flipphi M."/>
            <person name="Freyberg S."/>
            <person name="Gallo A."/>
            <person name="Gournas C."/>
            <person name="Habgood R."/>
            <person name="Hainaut M."/>
            <person name="Harispe M.L."/>
            <person name="Henrissat B."/>
            <person name="Hilden K.S."/>
            <person name="Hope R."/>
            <person name="Hossain A."/>
            <person name="Karabika E."/>
            <person name="Karaffa L."/>
            <person name="Karanyi Z."/>
            <person name="Krasevec N."/>
            <person name="Kuo A."/>
            <person name="Kusch H."/>
            <person name="LaButti K."/>
            <person name="Lagendijk E.L."/>
            <person name="Lapidus A."/>
            <person name="Levasseur A."/>
            <person name="Lindquist E."/>
            <person name="Lipzen A."/>
            <person name="Logrieco A.F."/>
            <person name="MacCabe A."/>
            <person name="Maekelae M.R."/>
            <person name="Malavazi I."/>
            <person name="Melin P."/>
            <person name="Meyer V."/>
            <person name="Mielnichuk N."/>
            <person name="Miskei M."/>
            <person name="Molnar A.P."/>
            <person name="Mule G."/>
            <person name="Ngan C.Y."/>
            <person name="Orejas M."/>
            <person name="Orosz E."/>
            <person name="Ouedraogo J.P."/>
            <person name="Overkamp K.M."/>
            <person name="Park H.-S."/>
            <person name="Perrone G."/>
            <person name="Piumi F."/>
            <person name="Punt P.J."/>
            <person name="Ram A.F."/>
            <person name="Ramon A."/>
            <person name="Rauscher S."/>
            <person name="Record E."/>
            <person name="Riano-Pachon D.M."/>
            <person name="Robert V."/>
            <person name="Roehrig J."/>
            <person name="Ruller R."/>
            <person name="Salamov A."/>
            <person name="Salih N.S."/>
            <person name="Samson R.A."/>
            <person name="Sandor E."/>
            <person name="Sanguinetti M."/>
            <person name="Schuetze T."/>
            <person name="Sepcic K."/>
            <person name="Shelest E."/>
            <person name="Sherlock G."/>
            <person name="Sophianopoulou V."/>
            <person name="Squina F.M."/>
            <person name="Sun H."/>
            <person name="Susca A."/>
            <person name="Todd R.B."/>
            <person name="Tsang A."/>
            <person name="Unkles S.E."/>
            <person name="van de Wiele N."/>
            <person name="van Rossen-Uffink D."/>
            <person name="Oliveira J.V."/>
            <person name="Vesth T.C."/>
            <person name="Visser J."/>
            <person name="Yu J.-H."/>
            <person name="Zhou M."/>
            <person name="Andersen M.R."/>
            <person name="Archer D.B."/>
            <person name="Baker S.E."/>
            <person name="Benoit I."/>
            <person name="Brakhage A.A."/>
            <person name="Braus G.H."/>
            <person name="Fischer R."/>
            <person name="Frisvad J.C."/>
            <person name="Goldman G.H."/>
            <person name="Houbraken J."/>
            <person name="Oakley B."/>
            <person name="Pocsi I."/>
            <person name="Scazzocchio C."/>
            <person name="Seiboth B."/>
            <person name="vanKuyk P.A."/>
            <person name="Wortman J."/>
            <person name="Dyer P.S."/>
            <person name="Grigoriev I.V."/>
        </authorList>
    </citation>
    <scope>NUCLEOTIDE SEQUENCE [LARGE SCALE GENOMIC DNA]</scope>
    <source>
        <strain evidence="4">ATCC 16872 / CBS 172.66 / WB 5094</strain>
    </source>
</reference>
<keyword evidence="1" id="KW-0175">Coiled coil</keyword>
<dbReference type="AlphaFoldDB" id="A0A1L9WXF8"/>
<dbReference type="VEuPathDB" id="FungiDB:ASPACDRAFT_77733"/>
<proteinExistence type="predicted"/>
<name>A0A1L9WXF8_ASPA1</name>
<keyword evidence="4" id="KW-1185">Reference proteome</keyword>
<dbReference type="RefSeq" id="XP_020057188.1">
    <property type="nucleotide sequence ID" value="XM_020205028.1"/>
</dbReference>
<sequence length="127" mass="14076">MSSDSEQEWKPSGRPQSTMAQAFSTALDSAFSLDTDVNHLSQTIDQKKLQMMIQTRELEQLQAKIREAEERLKARQSVIMEARNPAAQRDGRFYGGSGNTSASSSPTDSAQYSSGDEQLRRSQGRSS</sequence>
<dbReference type="OrthoDB" id="5408734at2759"/>
<accession>A0A1L9WXF8</accession>
<dbReference type="OMA" id="MIIQTRE"/>
<organism evidence="3 4">
    <name type="scientific">Aspergillus aculeatus (strain ATCC 16872 / CBS 172.66 / WB 5094)</name>
    <dbReference type="NCBI Taxonomy" id="690307"/>
    <lineage>
        <taxon>Eukaryota</taxon>
        <taxon>Fungi</taxon>
        <taxon>Dikarya</taxon>
        <taxon>Ascomycota</taxon>
        <taxon>Pezizomycotina</taxon>
        <taxon>Eurotiomycetes</taxon>
        <taxon>Eurotiomycetidae</taxon>
        <taxon>Eurotiales</taxon>
        <taxon>Aspergillaceae</taxon>
        <taxon>Aspergillus</taxon>
        <taxon>Aspergillus subgen. Circumdati</taxon>
    </lineage>
</organism>
<protein>
    <submittedName>
        <fullName evidence="3">Uncharacterized protein</fullName>
    </submittedName>
</protein>
<dbReference type="Proteomes" id="UP000184546">
    <property type="component" value="Unassembled WGS sequence"/>
</dbReference>
<dbReference type="GeneID" id="30978842"/>
<dbReference type="EMBL" id="KV878975">
    <property type="protein sequence ID" value="OJK00849.1"/>
    <property type="molecule type" value="Genomic_DNA"/>
</dbReference>
<evidence type="ECO:0000256" key="2">
    <source>
        <dbReference type="SAM" id="MobiDB-lite"/>
    </source>
</evidence>
<feature type="compositionally biased region" description="Polar residues" evidence="2">
    <location>
        <begin position="99"/>
        <end position="116"/>
    </location>
</feature>
<feature type="coiled-coil region" evidence="1">
    <location>
        <begin position="44"/>
        <end position="78"/>
    </location>
</feature>
<evidence type="ECO:0000256" key="1">
    <source>
        <dbReference type="SAM" id="Coils"/>
    </source>
</evidence>
<evidence type="ECO:0000313" key="4">
    <source>
        <dbReference type="Proteomes" id="UP000184546"/>
    </source>
</evidence>